<dbReference type="PANTHER" id="PTHR43386">
    <property type="entry name" value="OLIGOPEPTIDE TRANSPORT SYSTEM PERMEASE PROTEIN APPC"/>
    <property type="match status" value="1"/>
</dbReference>
<evidence type="ECO:0000256" key="2">
    <source>
        <dbReference type="ARBA" id="ARBA00022448"/>
    </source>
</evidence>
<reference evidence="10 11" key="1">
    <citation type="submission" date="2024-09" db="EMBL/GenBank/DDBJ databases">
        <authorList>
            <person name="Sun Q."/>
            <person name="Mori K."/>
        </authorList>
    </citation>
    <scope>NUCLEOTIDE SEQUENCE [LARGE SCALE GENOMIC DNA]</scope>
    <source>
        <strain evidence="10 11">TBRC 4938</strain>
    </source>
</reference>
<comment type="caution">
    <text evidence="10">The sequence shown here is derived from an EMBL/GenBank/DDBJ whole genome shotgun (WGS) entry which is preliminary data.</text>
</comment>
<dbReference type="SUPFAM" id="SSF161098">
    <property type="entry name" value="MetI-like"/>
    <property type="match status" value="1"/>
</dbReference>
<keyword evidence="2 7" id="KW-0813">Transport</keyword>
<keyword evidence="11" id="KW-1185">Reference proteome</keyword>
<sequence length="296" mass="31076">MSRIERYEAPDEALASLPGDPAAHEEPALARKPRFQPGLLTSWLFLLLMAGWALAPGLFAFHDPLAGIPAQKLRPPSIEHLFGTDQLGRDLYARVVHGAALSLQATALAVAVGLAIGSAIGLLAGFVRGWVDVLTMRILDAMMAVPGLLTSLAVIVVLGFGTINVAIAVGISAVATFARIMRADVLRATTSPVIEAAVIMGAGRWHMLARHVIPHSLGSVVALAALEFASAILAVSALSFLGFGAAPPQPEWGSLIATGRNYMVVAPWLTVAPGLVIMLCMLSANRISQSMDRNLS</sequence>
<feature type="transmembrane region" description="Helical" evidence="7">
    <location>
        <begin position="39"/>
        <end position="61"/>
    </location>
</feature>
<evidence type="ECO:0000313" key="10">
    <source>
        <dbReference type="EMBL" id="MFB9948690.1"/>
    </source>
</evidence>
<keyword evidence="4 7" id="KW-0812">Transmembrane</keyword>
<evidence type="ECO:0000259" key="9">
    <source>
        <dbReference type="PROSITE" id="PS50928"/>
    </source>
</evidence>
<evidence type="ECO:0000256" key="3">
    <source>
        <dbReference type="ARBA" id="ARBA00022475"/>
    </source>
</evidence>
<dbReference type="InterPro" id="IPR000515">
    <property type="entry name" value="MetI-like"/>
</dbReference>
<dbReference type="PANTHER" id="PTHR43386:SF25">
    <property type="entry name" value="PEPTIDE ABC TRANSPORTER PERMEASE PROTEIN"/>
    <property type="match status" value="1"/>
</dbReference>
<protein>
    <submittedName>
        <fullName evidence="10">ABC transporter permease</fullName>
    </submittedName>
</protein>
<feature type="region of interest" description="Disordered" evidence="8">
    <location>
        <begin position="1"/>
        <end position="28"/>
    </location>
</feature>
<dbReference type="InterPro" id="IPR035906">
    <property type="entry name" value="MetI-like_sf"/>
</dbReference>
<dbReference type="Pfam" id="PF00528">
    <property type="entry name" value="BPD_transp_1"/>
    <property type="match status" value="1"/>
</dbReference>
<dbReference type="EMBL" id="JBHMAA010000008">
    <property type="protein sequence ID" value="MFB9948690.1"/>
    <property type="molecule type" value="Genomic_DNA"/>
</dbReference>
<dbReference type="PROSITE" id="PS50928">
    <property type="entry name" value="ABC_TM1"/>
    <property type="match status" value="1"/>
</dbReference>
<gene>
    <name evidence="10" type="ORF">ACFFP0_07510</name>
</gene>
<feature type="domain" description="ABC transmembrane type-1" evidence="9">
    <location>
        <begin position="99"/>
        <end position="288"/>
    </location>
</feature>
<evidence type="ECO:0000256" key="5">
    <source>
        <dbReference type="ARBA" id="ARBA00022989"/>
    </source>
</evidence>
<feature type="transmembrane region" description="Helical" evidence="7">
    <location>
        <begin position="217"/>
        <end position="245"/>
    </location>
</feature>
<keyword evidence="3" id="KW-1003">Cell membrane</keyword>
<evidence type="ECO:0000256" key="8">
    <source>
        <dbReference type="SAM" id="MobiDB-lite"/>
    </source>
</evidence>
<proteinExistence type="inferred from homology"/>
<comment type="similarity">
    <text evidence="7">Belongs to the binding-protein-dependent transport system permease family.</text>
</comment>
<keyword evidence="6 7" id="KW-0472">Membrane</keyword>
<feature type="transmembrane region" description="Helical" evidence="7">
    <location>
        <begin position="265"/>
        <end position="284"/>
    </location>
</feature>
<dbReference type="Proteomes" id="UP001589692">
    <property type="component" value="Unassembled WGS sequence"/>
</dbReference>
<evidence type="ECO:0000256" key="4">
    <source>
        <dbReference type="ARBA" id="ARBA00022692"/>
    </source>
</evidence>
<feature type="transmembrane region" description="Helical" evidence="7">
    <location>
        <begin position="148"/>
        <end position="173"/>
    </location>
</feature>
<dbReference type="CDD" id="cd06261">
    <property type="entry name" value="TM_PBP2"/>
    <property type="match status" value="1"/>
</dbReference>
<dbReference type="InterPro" id="IPR050366">
    <property type="entry name" value="BP-dependent_transpt_permease"/>
</dbReference>
<name>A0ABV6ADJ8_9HYPH</name>
<feature type="transmembrane region" description="Helical" evidence="7">
    <location>
        <begin position="185"/>
        <end position="205"/>
    </location>
</feature>
<feature type="transmembrane region" description="Helical" evidence="7">
    <location>
        <begin position="105"/>
        <end position="127"/>
    </location>
</feature>
<organism evidence="10 11">
    <name type="scientific">Rhizobium puerariae</name>
    <dbReference type="NCBI Taxonomy" id="1585791"/>
    <lineage>
        <taxon>Bacteria</taxon>
        <taxon>Pseudomonadati</taxon>
        <taxon>Pseudomonadota</taxon>
        <taxon>Alphaproteobacteria</taxon>
        <taxon>Hyphomicrobiales</taxon>
        <taxon>Rhizobiaceae</taxon>
        <taxon>Rhizobium/Agrobacterium group</taxon>
        <taxon>Rhizobium</taxon>
    </lineage>
</organism>
<dbReference type="RefSeq" id="WP_377258349.1">
    <property type="nucleotide sequence ID" value="NZ_JBHMAA010000008.1"/>
</dbReference>
<comment type="subcellular location">
    <subcellularLocation>
        <location evidence="1 7">Cell membrane</location>
        <topology evidence="1 7">Multi-pass membrane protein</topology>
    </subcellularLocation>
</comment>
<evidence type="ECO:0000313" key="11">
    <source>
        <dbReference type="Proteomes" id="UP001589692"/>
    </source>
</evidence>
<evidence type="ECO:0000256" key="1">
    <source>
        <dbReference type="ARBA" id="ARBA00004651"/>
    </source>
</evidence>
<dbReference type="Gene3D" id="1.10.3720.10">
    <property type="entry name" value="MetI-like"/>
    <property type="match status" value="1"/>
</dbReference>
<accession>A0ABV6ADJ8</accession>
<keyword evidence="5 7" id="KW-1133">Transmembrane helix</keyword>
<evidence type="ECO:0000256" key="6">
    <source>
        <dbReference type="ARBA" id="ARBA00023136"/>
    </source>
</evidence>
<evidence type="ECO:0000256" key="7">
    <source>
        <dbReference type="RuleBase" id="RU363032"/>
    </source>
</evidence>